<accession>A0ABT0BGY9</accession>
<comment type="cofactor">
    <cofactor evidence="1">
        <name>Mg(2+)</name>
        <dbReference type="ChEBI" id="CHEBI:18420"/>
    </cofactor>
</comment>
<gene>
    <name evidence="7" type="ORF">MTR62_16290</name>
</gene>
<dbReference type="InterPro" id="IPR000600">
    <property type="entry name" value="ROK"/>
</dbReference>
<dbReference type="Pfam" id="PF00480">
    <property type="entry name" value="ROK"/>
    <property type="match status" value="1"/>
</dbReference>
<organism evidence="7 8">
    <name type="scientific">Novosphingobium organovorum</name>
    <dbReference type="NCBI Taxonomy" id="2930092"/>
    <lineage>
        <taxon>Bacteria</taxon>
        <taxon>Pseudomonadati</taxon>
        <taxon>Pseudomonadota</taxon>
        <taxon>Alphaproteobacteria</taxon>
        <taxon>Sphingomonadales</taxon>
        <taxon>Sphingomonadaceae</taxon>
        <taxon>Novosphingobium</taxon>
    </lineage>
</organism>
<dbReference type="PANTHER" id="PTHR42742:SF3">
    <property type="entry name" value="FRUCTOKINASE"/>
    <property type="match status" value="1"/>
</dbReference>
<keyword evidence="4" id="KW-0460">Magnesium</keyword>
<dbReference type="EC" id="2.7.1.4" evidence="5"/>
<evidence type="ECO:0000256" key="1">
    <source>
        <dbReference type="ARBA" id="ARBA00001946"/>
    </source>
</evidence>
<evidence type="ECO:0000256" key="3">
    <source>
        <dbReference type="ARBA" id="ARBA00022833"/>
    </source>
</evidence>
<comment type="caution">
    <text evidence="7">The sequence shown here is derived from an EMBL/GenBank/DDBJ whole genome shotgun (WGS) entry which is preliminary data.</text>
</comment>
<reference evidence="7" key="1">
    <citation type="submission" date="2022-03" db="EMBL/GenBank/DDBJ databases">
        <title>Identification of a novel bacterium isolated from mangrove sediments.</title>
        <authorList>
            <person name="Pan X."/>
        </authorList>
    </citation>
    <scope>NUCLEOTIDE SEQUENCE</scope>
    <source>
        <strain evidence="7">B1949</strain>
    </source>
</reference>
<dbReference type="PANTHER" id="PTHR42742">
    <property type="entry name" value="TRANSCRIPTIONAL REPRESSOR MPRA"/>
    <property type="match status" value="1"/>
</dbReference>
<dbReference type="Gene3D" id="3.30.420.40">
    <property type="match status" value="2"/>
</dbReference>
<keyword evidence="2" id="KW-0479">Metal-binding</keyword>
<sequence>MMADDLLLGGIEAGGTKFLCALADGEGRILDEVRIATTTPAQTLGAAVRFFEDARDTRGPISALSIGSFGPLSLNPAAHDHGAITSTPKPGWQDTDLLAPFRHLVAAPLALDTDVNCAAIGEHLFGSGRGLDTFCYITVGTGIGVGIFVGGSAHGGANHPEAGHIPVPRAPGDADFAGICPFHGDCLEGLACGPAMKARWGVPAETLPLDHAAWDIEADYLAGLCTTLSYVVRPDRIILGGGVMQAGHMYTRVRTRLAEKLAGYDASLRALSMDDYLVAPTAGASAGLTGALALSYRTAARQWPMHWHAHLNVRDDSLHPQGMPLAAGGRDV</sequence>
<evidence type="ECO:0000256" key="2">
    <source>
        <dbReference type="ARBA" id="ARBA00022723"/>
    </source>
</evidence>
<protein>
    <recommendedName>
        <fullName evidence="5">fructokinase</fullName>
        <ecNumber evidence="5">2.7.1.4</ecNumber>
    </recommendedName>
</protein>
<evidence type="ECO:0000256" key="5">
    <source>
        <dbReference type="ARBA" id="ARBA00038887"/>
    </source>
</evidence>
<dbReference type="InterPro" id="IPR051804">
    <property type="entry name" value="Carb_Metab_Reg_Kinase/Isom"/>
</dbReference>
<keyword evidence="3" id="KW-0862">Zinc</keyword>
<comment type="catalytic activity">
    <reaction evidence="6">
        <text>D-fructose + ATP = D-fructose 6-phosphate + ADP + H(+)</text>
        <dbReference type="Rhea" id="RHEA:16125"/>
        <dbReference type="ChEBI" id="CHEBI:15378"/>
        <dbReference type="ChEBI" id="CHEBI:30616"/>
        <dbReference type="ChEBI" id="CHEBI:37721"/>
        <dbReference type="ChEBI" id="CHEBI:61527"/>
        <dbReference type="ChEBI" id="CHEBI:456216"/>
        <dbReference type="EC" id="2.7.1.4"/>
    </reaction>
</comment>
<name>A0ABT0BGY9_9SPHN</name>
<dbReference type="InterPro" id="IPR043129">
    <property type="entry name" value="ATPase_NBD"/>
</dbReference>
<evidence type="ECO:0000313" key="8">
    <source>
        <dbReference type="Proteomes" id="UP001162881"/>
    </source>
</evidence>
<keyword evidence="8" id="KW-1185">Reference proteome</keyword>
<dbReference type="SUPFAM" id="SSF53067">
    <property type="entry name" value="Actin-like ATPase domain"/>
    <property type="match status" value="1"/>
</dbReference>
<evidence type="ECO:0000313" key="7">
    <source>
        <dbReference type="EMBL" id="MCJ2184238.1"/>
    </source>
</evidence>
<proteinExistence type="predicted"/>
<dbReference type="PROSITE" id="PS01125">
    <property type="entry name" value="ROK"/>
    <property type="match status" value="1"/>
</dbReference>
<dbReference type="Proteomes" id="UP001162881">
    <property type="component" value="Unassembled WGS sequence"/>
</dbReference>
<dbReference type="EMBL" id="JALHLF010000085">
    <property type="protein sequence ID" value="MCJ2184238.1"/>
    <property type="molecule type" value="Genomic_DNA"/>
</dbReference>
<evidence type="ECO:0000256" key="6">
    <source>
        <dbReference type="ARBA" id="ARBA00048451"/>
    </source>
</evidence>
<dbReference type="CDD" id="cd24067">
    <property type="entry name" value="ASKHA_NBD_ROK_BsFRK-like"/>
    <property type="match status" value="1"/>
</dbReference>
<dbReference type="InterPro" id="IPR049874">
    <property type="entry name" value="ROK_cs"/>
</dbReference>
<dbReference type="RefSeq" id="WP_244022873.1">
    <property type="nucleotide sequence ID" value="NZ_JALHLF010000085.1"/>
</dbReference>
<evidence type="ECO:0000256" key="4">
    <source>
        <dbReference type="ARBA" id="ARBA00022842"/>
    </source>
</evidence>